<accession>F3KLL8</accession>
<organism evidence="1">
    <name type="scientific">Candidatus Nitrosarchaeum limnium SFB1</name>
    <dbReference type="NCBI Taxonomy" id="886738"/>
    <lineage>
        <taxon>Archaea</taxon>
        <taxon>Nitrososphaerota</taxon>
        <taxon>Nitrososphaeria</taxon>
        <taxon>Nitrosopumilales</taxon>
        <taxon>Nitrosopumilaceae</taxon>
        <taxon>Nitrosarchaeum</taxon>
    </lineage>
</organism>
<name>F3KLL8_9ARCH</name>
<dbReference type="AlphaFoldDB" id="F3KLL8"/>
<comment type="caution">
    <text evidence="1">The sequence shown here is derived from an EMBL/GenBank/DDBJ whole genome shotgun (WGS) entry which is preliminary data.</text>
</comment>
<reference evidence="1" key="1">
    <citation type="journal article" date="2011" name="PLoS ONE">
        <title>Genome of a low-salinity ammonia-oxidizing archaeon determined by single-cell and metagenomic analysis.</title>
        <authorList>
            <person name="Blainey P.C."/>
            <person name="Mosier A.C."/>
            <person name="Potanina A."/>
            <person name="Francis C.A."/>
            <person name="Quake S.R."/>
        </authorList>
    </citation>
    <scope>NUCLEOTIDE SEQUENCE [LARGE SCALE GENOMIC DNA]</scope>
    <source>
        <strain evidence="1">SFB1</strain>
    </source>
</reference>
<evidence type="ECO:0000313" key="1">
    <source>
        <dbReference type="EMBL" id="EGG41602.1"/>
    </source>
</evidence>
<proteinExistence type="predicted"/>
<dbReference type="EMBL" id="AEGP01000050">
    <property type="protein sequence ID" value="EGG41602.1"/>
    <property type="molecule type" value="Genomic_DNA"/>
</dbReference>
<dbReference type="STRING" id="886738.Nlim_1401"/>
<dbReference type="Proteomes" id="UP000004348">
    <property type="component" value="Chromosome"/>
</dbReference>
<dbReference type="HOGENOM" id="CLU_1145260_0_0_2"/>
<sequence length="256" mass="28535">MISPIYIDTIFAQENEISNRENNDITYVAKFVCGSINGDEGPLRPGHYDTSISITNKQLSKVSFLWLVTVNDGPTSHSTLMTLDHQKSTGLDCRDIKQVVGLENSTSVSEGFVFVTIPQDYNLANPNTVIQYSSNDINLLDVQVFFTANALDTLPHEVVMEKISFYVLHDDTGKIPTNMIKTTLDVTLESKLNVISDTEKKVKEILSTTYGISENDFDKIEIRIKNVSLGVGSMIDDHAISLSILKPQLYPKNNQQ</sequence>
<gene>
    <name evidence="1" type="ORF">Nlim_1401</name>
</gene>
<protein>
    <submittedName>
        <fullName evidence="1">Uncharacterized protein</fullName>
    </submittedName>
</protein>